<dbReference type="RefSeq" id="XP_007678530.1">
    <property type="nucleotide sequence ID" value="XM_007680340.1"/>
</dbReference>
<keyword evidence="1" id="KW-0489">Methyltransferase</keyword>
<evidence type="ECO:0000256" key="2">
    <source>
        <dbReference type="ARBA" id="ARBA00022679"/>
    </source>
</evidence>
<dbReference type="Gene3D" id="1.10.10.10">
    <property type="entry name" value="Winged helix-like DNA-binding domain superfamily/Winged helix DNA-binding domain"/>
    <property type="match status" value="1"/>
</dbReference>
<dbReference type="PROSITE" id="PS51683">
    <property type="entry name" value="SAM_OMT_II"/>
    <property type="match status" value="1"/>
</dbReference>
<feature type="domain" description="O-methyltransferase C-terminal" evidence="5">
    <location>
        <begin position="176"/>
        <end position="375"/>
    </location>
</feature>
<dbReference type="SUPFAM" id="SSF53335">
    <property type="entry name" value="S-adenosyl-L-methionine-dependent methyltransferases"/>
    <property type="match status" value="1"/>
</dbReference>
<sequence length="402" mass="44180">MSSKLDQLLASLSTAQQLASELQSELASNIPQSLQAAAAAESIKRAVQPAPFRAFDILFSTFRLPAVRTALDAGWLEAITQADPQTGITAAELASRSKSSPALVIRLMRFLAATAVVEEVGTNTYAPNPLTHFLLIPGWSAGVRHFSSAYPGATAKMPQYLANLKYQDPPGAPHDLFTYANGAPFFTHVSERPKDLDAFDSFMVVARTSLGPTWLDVYPLEKLKVESSDDVLLIDVGGGRGHDLHAFAEKRKSLGLEGKLVLEDRPDVVVNSSAEWREDFGVREHDFFQPQPEECVGAKAYFLKMIMHDWPDSSCIQILSHLRDAMKPGYSRILINDNVLLDRNCSVVSAASDMAMLTVLSGKERTKAEWQELIGKVDGLEIEDFYVMEEGGRGVVEIVRKQ</sequence>
<evidence type="ECO:0000259" key="5">
    <source>
        <dbReference type="Pfam" id="PF00891"/>
    </source>
</evidence>
<accession>M2ME60</accession>
<dbReference type="PIRSF" id="PIRSF005739">
    <property type="entry name" value="O-mtase"/>
    <property type="match status" value="1"/>
</dbReference>
<dbReference type="Pfam" id="PF00891">
    <property type="entry name" value="Methyltransf_2"/>
    <property type="match status" value="1"/>
</dbReference>
<dbReference type="OMA" id="LMAHEYQ"/>
<dbReference type="KEGG" id="bcom:BAUCODRAFT_565242"/>
<organism evidence="6 7">
    <name type="scientific">Baudoinia panamericana (strain UAMH 10762)</name>
    <name type="common">Angels' share fungus</name>
    <name type="synonym">Baudoinia compniacensis (strain UAMH 10762)</name>
    <dbReference type="NCBI Taxonomy" id="717646"/>
    <lineage>
        <taxon>Eukaryota</taxon>
        <taxon>Fungi</taxon>
        <taxon>Dikarya</taxon>
        <taxon>Ascomycota</taxon>
        <taxon>Pezizomycotina</taxon>
        <taxon>Dothideomycetes</taxon>
        <taxon>Dothideomycetidae</taxon>
        <taxon>Mycosphaerellales</taxon>
        <taxon>Teratosphaeriaceae</taxon>
        <taxon>Baudoinia</taxon>
    </lineage>
</organism>
<dbReference type="HOGENOM" id="CLU_005533_5_0_1"/>
<keyword evidence="2" id="KW-0808">Transferase</keyword>
<dbReference type="InterPro" id="IPR001077">
    <property type="entry name" value="COMT_C"/>
</dbReference>
<dbReference type="InterPro" id="IPR029063">
    <property type="entry name" value="SAM-dependent_MTases_sf"/>
</dbReference>
<evidence type="ECO:0000313" key="7">
    <source>
        <dbReference type="Proteomes" id="UP000011761"/>
    </source>
</evidence>
<evidence type="ECO:0000256" key="4">
    <source>
        <dbReference type="PIRSR" id="PIRSR005739-1"/>
    </source>
</evidence>
<dbReference type="Proteomes" id="UP000011761">
    <property type="component" value="Unassembled WGS sequence"/>
</dbReference>
<proteinExistence type="predicted"/>
<dbReference type="GO" id="GO:0032259">
    <property type="term" value="P:methylation"/>
    <property type="evidence" value="ECO:0007669"/>
    <property type="project" value="UniProtKB-KW"/>
</dbReference>
<dbReference type="InterPro" id="IPR016461">
    <property type="entry name" value="COMT-like"/>
</dbReference>
<name>M2ME60_BAUPA</name>
<evidence type="ECO:0000256" key="1">
    <source>
        <dbReference type="ARBA" id="ARBA00022603"/>
    </source>
</evidence>
<dbReference type="PANTHER" id="PTHR43712:SF1">
    <property type="entry name" value="HYPOTHETICAL O-METHYLTRANSFERASE (EUROFUNG)-RELATED"/>
    <property type="match status" value="1"/>
</dbReference>
<keyword evidence="7" id="KW-1185">Reference proteome</keyword>
<dbReference type="InterPro" id="IPR036390">
    <property type="entry name" value="WH_DNA-bd_sf"/>
</dbReference>
<dbReference type="GeneID" id="19115540"/>
<dbReference type="OrthoDB" id="2410195at2759"/>
<dbReference type="EMBL" id="KB445558">
    <property type="protein sequence ID" value="EMC94871.1"/>
    <property type="molecule type" value="Genomic_DNA"/>
</dbReference>
<dbReference type="GO" id="GO:0046983">
    <property type="term" value="F:protein dimerization activity"/>
    <property type="evidence" value="ECO:0007669"/>
    <property type="project" value="InterPro"/>
</dbReference>
<dbReference type="InterPro" id="IPR036388">
    <property type="entry name" value="WH-like_DNA-bd_sf"/>
</dbReference>
<evidence type="ECO:0000256" key="3">
    <source>
        <dbReference type="ARBA" id="ARBA00022691"/>
    </source>
</evidence>
<dbReference type="Gene3D" id="3.40.50.150">
    <property type="entry name" value="Vaccinia Virus protein VP39"/>
    <property type="match status" value="1"/>
</dbReference>
<gene>
    <name evidence="6" type="ORF">BAUCODRAFT_565242</name>
</gene>
<reference evidence="6 7" key="1">
    <citation type="journal article" date="2012" name="PLoS Pathog.">
        <title>Diverse lifestyles and strategies of plant pathogenesis encoded in the genomes of eighteen Dothideomycetes fungi.</title>
        <authorList>
            <person name="Ohm R.A."/>
            <person name="Feau N."/>
            <person name="Henrissat B."/>
            <person name="Schoch C.L."/>
            <person name="Horwitz B.A."/>
            <person name="Barry K.W."/>
            <person name="Condon B.J."/>
            <person name="Copeland A.C."/>
            <person name="Dhillon B."/>
            <person name="Glaser F."/>
            <person name="Hesse C.N."/>
            <person name="Kosti I."/>
            <person name="LaButti K."/>
            <person name="Lindquist E.A."/>
            <person name="Lucas S."/>
            <person name="Salamov A.A."/>
            <person name="Bradshaw R.E."/>
            <person name="Ciuffetti L."/>
            <person name="Hamelin R.C."/>
            <person name="Kema G.H.J."/>
            <person name="Lawrence C."/>
            <person name="Scott J.A."/>
            <person name="Spatafora J.W."/>
            <person name="Turgeon B.G."/>
            <person name="de Wit P.J.G.M."/>
            <person name="Zhong S."/>
            <person name="Goodwin S.B."/>
            <person name="Grigoriev I.V."/>
        </authorList>
    </citation>
    <scope>NUCLEOTIDE SEQUENCE [LARGE SCALE GENOMIC DNA]</scope>
    <source>
        <strain evidence="6 7">UAMH 10762</strain>
    </source>
</reference>
<dbReference type="eggNOG" id="KOG3178">
    <property type="taxonomic scope" value="Eukaryota"/>
</dbReference>
<evidence type="ECO:0000313" key="6">
    <source>
        <dbReference type="EMBL" id="EMC94871.1"/>
    </source>
</evidence>
<keyword evidence="3" id="KW-0949">S-adenosyl-L-methionine</keyword>
<dbReference type="GO" id="GO:0008171">
    <property type="term" value="F:O-methyltransferase activity"/>
    <property type="evidence" value="ECO:0007669"/>
    <property type="project" value="InterPro"/>
</dbReference>
<dbReference type="AlphaFoldDB" id="M2ME60"/>
<feature type="active site" description="Proton acceptor" evidence="4">
    <location>
        <position position="308"/>
    </location>
</feature>
<dbReference type="SUPFAM" id="SSF46785">
    <property type="entry name" value="Winged helix' DNA-binding domain"/>
    <property type="match status" value="1"/>
</dbReference>
<dbReference type="PANTHER" id="PTHR43712">
    <property type="entry name" value="PUTATIVE (AFU_ORTHOLOGUE AFUA_4G14580)-RELATED"/>
    <property type="match status" value="1"/>
</dbReference>
<protein>
    <recommendedName>
        <fullName evidence="5">O-methyltransferase C-terminal domain-containing protein</fullName>
    </recommendedName>
</protein>